<dbReference type="Proteomes" id="UP000502996">
    <property type="component" value="Chromosome"/>
</dbReference>
<evidence type="ECO:0000256" key="3">
    <source>
        <dbReference type="ARBA" id="ARBA00023082"/>
    </source>
</evidence>
<accession>A0A6G6WK73</accession>
<dbReference type="SUPFAM" id="SSF88946">
    <property type="entry name" value="Sigma2 domain of RNA polymerase sigma factors"/>
    <property type="match status" value="1"/>
</dbReference>
<dbReference type="Pfam" id="PF04542">
    <property type="entry name" value="Sigma70_r2"/>
    <property type="match status" value="1"/>
</dbReference>
<dbReference type="Gene3D" id="1.10.1740.10">
    <property type="match status" value="1"/>
</dbReference>
<dbReference type="SUPFAM" id="SSF88659">
    <property type="entry name" value="Sigma3 and sigma4 domains of RNA polymerase sigma factors"/>
    <property type="match status" value="1"/>
</dbReference>
<dbReference type="InterPro" id="IPR013249">
    <property type="entry name" value="RNA_pol_sigma70_r4_t2"/>
</dbReference>
<dbReference type="Pfam" id="PF08281">
    <property type="entry name" value="Sigma70_r4_2"/>
    <property type="match status" value="1"/>
</dbReference>
<keyword evidence="4" id="KW-0238">DNA-binding</keyword>
<proteinExistence type="inferred from homology"/>
<dbReference type="InterPro" id="IPR013325">
    <property type="entry name" value="RNA_pol_sigma_r2"/>
</dbReference>
<sequence length="192" mass="20619">MGGADTLIAAARTGDEAAWAELYRRHAGRLELWLRWLPASDAAVSAEDVAAQAWLTAAGKVHDFSGSDDDFAGWLFGIARKHALNDYRRGVRRRTSPAELDSGAQPVFGVPGDDLSPIEGQDTVRRLLGHLSPREAEVVVCLDVVGLDVAATAEALGLRTTAVRVAHHRALTRLRRLMADDAPGEPTPEPQG</sequence>
<name>A0A6G6WK73_9ACTN</name>
<evidence type="ECO:0000256" key="4">
    <source>
        <dbReference type="ARBA" id="ARBA00023125"/>
    </source>
</evidence>
<keyword evidence="3" id="KW-0731">Sigma factor</keyword>
<dbReference type="NCBIfam" id="TIGR02937">
    <property type="entry name" value="sigma70-ECF"/>
    <property type="match status" value="1"/>
</dbReference>
<gene>
    <name evidence="8" type="ORF">G5V58_24935</name>
</gene>
<dbReference type="InterPro" id="IPR039425">
    <property type="entry name" value="RNA_pol_sigma-70-like"/>
</dbReference>
<evidence type="ECO:0000259" key="6">
    <source>
        <dbReference type="Pfam" id="PF04542"/>
    </source>
</evidence>
<evidence type="ECO:0000256" key="1">
    <source>
        <dbReference type="ARBA" id="ARBA00010641"/>
    </source>
</evidence>
<dbReference type="PANTHER" id="PTHR43133">
    <property type="entry name" value="RNA POLYMERASE ECF-TYPE SIGMA FACTO"/>
    <property type="match status" value="1"/>
</dbReference>
<dbReference type="GO" id="GO:0003677">
    <property type="term" value="F:DNA binding"/>
    <property type="evidence" value="ECO:0007669"/>
    <property type="project" value="UniProtKB-KW"/>
</dbReference>
<dbReference type="GO" id="GO:0016987">
    <property type="term" value="F:sigma factor activity"/>
    <property type="evidence" value="ECO:0007669"/>
    <property type="project" value="UniProtKB-KW"/>
</dbReference>
<dbReference type="InterPro" id="IPR013324">
    <property type="entry name" value="RNA_pol_sigma_r3/r4-like"/>
</dbReference>
<dbReference type="EMBL" id="CP049257">
    <property type="protein sequence ID" value="QIG45557.1"/>
    <property type="molecule type" value="Genomic_DNA"/>
</dbReference>
<feature type="domain" description="RNA polymerase sigma factor 70 region 4 type 2" evidence="7">
    <location>
        <begin position="123"/>
        <end position="174"/>
    </location>
</feature>
<dbReference type="AlphaFoldDB" id="A0A6G6WK73"/>
<comment type="similarity">
    <text evidence="1">Belongs to the sigma-70 factor family. ECF subfamily.</text>
</comment>
<evidence type="ECO:0000256" key="5">
    <source>
        <dbReference type="ARBA" id="ARBA00023163"/>
    </source>
</evidence>
<dbReference type="GO" id="GO:0006352">
    <property type="term" value="P:DNA-templated transcription initiation"/>
    <property type="evidence" value="ECO:0007669"/>
    <property type="project" value="InterPro"/>
</dbReference>
<dbReference type="InterPro" id="IPR014284">
    <property type="entry name" value="RNA_pol_sigma-70_dom"/>
</dbReference>
<feature type="domain" description="RNA polymerase sigma-70 region 2" evidence="6">
    <location>
        <begin position="22"/>
        <end position="92"/>
    </location>
</feature>
<keyword evidence="2" id="KW-0805">Transcription regulation</keyword>
<keyword evidence="5" id="KW-0804">Transcription</keyword>
<reference evidence="8 9" key="1">
    <citation type="submission" date="2020-02" db="EMBL/GenBank/DDBJ databases">
        <title>Full genome sequence of Nocardioides sp. R-3366.</title>
        <authorList>
            <person name="Im W.-T."/>
        </authorList>
    </citation>
    <scope>NUCLEOTIDE SEQUENCE [LARGE SCALE GENOMIC DNA]</scope>
    <source>
        <strain evidence="8 9">R-3366</strain>
    </source>
</reference>
<evidence type="ECO:0000313" key="8">
    <source>
        <dbReference type="EMBL" id="QIG45557.1"/>
    </source>
</evidence>
<dbReference type="PANTHER" id="PTHR43133:SF8">
    <property type="entry name" value="RNA POLYMERASE SIGMA FACTOR HI_1459-RELATED"/>
    <property type="match status" value="1"/>
</dbReference>
<evidence type="ECO:0000256" key="2">
    <source>
        <dbReference type="ARBA" id="ARBA00023015"/>
    </source>
</evidence>
<protein>
    <submittedName>
        <fullName evidence="8">Sigma-70 family RNA polymerase sigma factor</fullName>
    </submittedName>
</protein>
<dbReference type="Gene3D" id="1.10.10.10">
    <property type="entry name" value="Winged helix-like DNA-binding domain superfamily/Winged helix DNA-binding domain"/>
    <property type="match status" value="1"/>
</dbReference>
<keyword evidence="9" id="KW-1185">Reference proteome</keyword>
<evidence type="ECO:0000259" key="7">
    <source>
        <dbReference type="Pfam" id="PF08281"/>
    </source>
</evidence>
<dbReference type="KEGG" id="nano:G5V58_24935"/>
<organism evidence="8 9">
    <name type="scientific">Nocardioides anomalus</name>
    <dbReference type="NCBI Taxonomy" id="2712223"/>
    <lineage>
        <taxon>Bacteria</taxon>
        <taxon>Bacillati</taxon>
        <taxon>Actinomycetota</taxon>
        <taxon>Actinomycetes</taxon>
        <taxon>Propionibacteriales</taxon>
        <taxon>Nocardioidaceae</taxon>
        <taxon>Nocardioides</taxon>
    </lineage>
</organism>
<dbReference type="InterPro" id="IPR036388">
    <property type="entry name" value="WH-like_DNA-bd_sf"/>
</dbReference>
<dbReference type="RefSeq" id="WP_165238258.1">
    <property type="nucleotide sequence ID" value="NZ_CP049257.1"/>
</dbReference>
<evidence type="ECO:0000313" key="9">
    <source>
        <dbReference type="Proteomes" id="UP000502996"/>
    </source>
</evidence>
<dbReference type="InterPro" id="IPR007627">
    <property type="entry name" value="RNA_pol_sigma70_r2"/>
</dbReference>